<dbReference type="AlphaFoldDB" id="A0A504YAX7"/>
<feature type="domain" description="NFACT RNA-binding" evidence="5">
    <location>
        <begin position="1"/>
        <end position="113"/>
    </location>
</feature>
<sequence length="209" mass="24444">MVFYYKCELVQPPYILYVGADKNENDELIRWGWPEDVWFHVDKLSSAHVYLRLREGETLDDVPDAVIQDCAQLVKDNSIQVGCKLNDVAVVYTMWENLKKTGDMAVGQVGFHNGKLVRKIVVEKRIGEVIRRLEKTKEERPASELRALREERDQQVRAKEKAAQMARKKAEREAQKIKEAEAERRSYDRLFVESKMRTNEDGYDSDEFM</sequence>
<reference evidence="6 7" key="1">
    <citation type="submission" date="2019-04" db="EMBL/GenBank/DDBJ databases">
        <title>Annotation for the trematode Fasciola gigantica.</title>
        <authorList>
            <person name="Choi Y.-J."/>
        </authorList>
    </citation>
    <scope>NUCLEOTIDE SEQUENCE [LARGE SCALE GENOMIC DNA]</scope>
    <source>
        <strain evidence="6">Uganda_cow_1</strain>
    </source>
</reference>
<evidence type="ECO:0000313" key="7">
    <source>
        <dbReference type="Proteomes" id="UP000316759"/>
    </source>
</evidence>
<dbReference type="OrthoDB" id="200398at2759"/>
<gene>
    <name evidence="6" type="ORF">FGIG_06935</name>
</gene>
<dbReference type="InterPro" id="IPR039730">
    <property type="entry name" value="Jlp2/Ccd25"/>
</dbReference>
<proteinExistence type="inferred from homology"/>
<accession>A0A504YAX7</accession>
<evidence type="ECO:0000259" key="5">
    <source>
        <dbReference type="Pfam" id="PF05670"/>
    </source>
</evidence>
<dbReference type="PANTHER" id="PTHR13049">
    <property type="entry name" value="DUF814-RELATED"/>
    <property type="match status" value="1"/>
</dbReference>
<comment type="similarity">
    <text evidence="1">Belongs to the CCDC25 family.</text>
</comment>
<name>A0A504YAX7_FASGI</name>
<evidence type="ECO:0000256" key="4">
    <source>
        <dbReference type="SAM" id="MobiDB-lite"/>
    </source>
</evidence>
<evidence type="ECO:0000256" key="2">
    <source>
        <dbReference type="ARBA" id="ARBA00016700"/>
    </source>
</evidence>
<feature type="region of interest" description="Disordered" evidence="4">
    <location>
        <begin position="152"/>
        <end position="182"/>
    </location>
</feature>
<comment type="caution">
    <text evidence="6">The sequence shown here is derived from an EMBL/GenBank/DDBJ whole genome shotgun (WGS) entry which is preliminary data.</text>
</comment>
<dbReference type="PANTHER" id="PTHR13049:SF2">
    <property type="entry name" value="COILED-COIL DOMAIN-CONTAINING PROTEIN 25"/>
    <property type="match status" value="1"/>
</dbReference>
<dbReference type="STRING" id="46835.A0A504YAX7"/>
<evidence type="ECO:0000313" key="6">
    <source>
        <dbReference type="EMBL" id="TPP58284.1"/>
    </source>
</evidence>
<dbReference type="InterPro" id="IPR008532">
    <property type="entry name" value="NFACT_RNA-bd"/>
</dbReference>
<comment type="subunit">
    <text evidence="3">Interacts (via cytoplasmic region) with ILK.</text>
</comment>
<organism evidence="6 7">
    <name type="scientific">Fasciola gigantica</name>
    <name type="common">Giant liver fluke</name>
    <dbReference type="NCBI Taxonomy" id="46835"/>
    <lineage>
        <taxon>Eukaryota</taxon>
        <taxon>Metazoa</taxon>
        <taxon>Spiralia</taxon>
        <taxon>Lophotrochozoa</taxon>
        <taxon>Platyhelminthes</taxon>
        <taxon>Trematoda</taxon>
        <taxon>Digenea</taxon>
        <taxon>Plagiorchiida</taxon>
        <taxon>Echinostomata</taxon>
        <taxon>Echinostomatoidea</taxon>
        <taxon>Fasciolidae</taxon>
        <taxon>Fasciola</taxon>
    </lineage>
</organism>
<dbReference type="Proteomes" id="UP000316759">
    <property type="component" value="Unassembled WGS sequence"/>
</dbReference>
<evidence type="ECO:0000256" key="3">
    <source>
        <dbReference type="ARBA" id="ARBA00024214"/>
    </source>
</evidence>
<dbReference type="EMBL" id="SUNJ01012161">
    <property type="protein sequence ID" value="TPP58284.1"/>
    <property type="molecule type" value="Genomic_DNA"/>
</dbReference>
<protein>
    <recommendedName>
        <fullName evidence="2">Coiled-coil domain-containing protein 25</fullName>
    </recommendedName>
</protein>
<evidence type="ECO:0000256" key="1">
    <source>
        <dbReference type="ARBA" id="ARBA00008998"/>
    </source>
</evidence>
<dbReference type="Pfam" id="PF05670">
    <property type="entry name" value="NFACT-R_1"/>
    <property type="match status" value="1"/>
</dbReference>
<keyword evidence="7" id="KW-1185">Reference proteome</keyword>